<dbReference type="Proteomes" id="UP000742024">
    <property type="component" value="Unassembled WGS sequence"/>
</dbReference>
<reference evidence="2 3" key="1">
    <citation type="journal article" date="2020" name="bioRxiv">
        <title>Whole genome comparisons of ergot fungi reveals the divergence and evolution of species within the genus Claviceps are the result of varying mechanisms driving genome evolution and host range expansion.</title>
        <authorList>
            <person name="Wyka S.A."/>
            <person name="Mondo S.J."/>
            <person name="Liu M."/>
            <person name="Dettman J."/>
            <person name="Nalam V."/>
            <person name="Broders K.D."/>
        </authorList>
    </citation>
    <scope>NUCLEOTIDE SEQUENCE [LARGE SCALE GENOMIC DNA]</scope>
    <source>
        <strain evidence="2 3">LM583</strain>
    </source>
</reference>
<name>A0ABQ7P6J2_9HYPO</name>
<protein>
    <submittedName>
        <fullName evidence="2">Uncharacterized protein</fullName>
    </submittedName>
</protein>
<evidence type="ECO:0000313" key="2">
    <source>
        <dbReference type="EMBL" id="KAG5955310.1"/>
    </source>
</evidence>
<evidence type="ECO:0000256" key="1">
    <source>
        <dbReference type="SAM" id="SignalP"/>
    </source>
</evidence>
<proteinExistence type="predicted"/>
<feature type="chain" id="PRO_5047401854" evidence="1">
    <location>
        <begin position="20"/>
        <end position="86"/>
    </location>
</feature>
<comment type="caution">
    <text evidence="2">The sequence shown here is derived from an EMBL/GenBank/DDBJ whole genome shotgun (WGS) entry which is preliminary data.</text>
</comment>
<gene>
    <name evidence="2" type="ORF">E4U57_003560</name>
</gene>
<sequence length="86" mass="9836">MECITTIFSSIIWARLMSGWPALSIAPVTRNSDHIQDRRRRRQEHLDLFEEESAELVTSAISFELNATENFPVRIVLVGLQSPQIP</sequence>
<dbReference type="EMBL" id="SRPR01000267">
    <property type="protein sequence ID" value="KAG5955310.1"/>
    <property type="molecule type" value="Genomic_DNA"/>
</dbReference>
<feature type="signal peptide" evidence="1">
    <location>
        <begin position="1"/>
        <end position="19"/>
    </location>
</feature>
<evidence type="ECO:0000313" key="3">
    <source>
        <dbReference type="Proteomes" id="UP000742024"/>
    </source>
</evidence>
<accession>A0ABQ7P6J2</accession>
<keyword evidence="3" id="KW-1185">Reference proteome</keyword>
<organism evidence="2 3">
    <name type="scientific">Claviceps arundinis</name>
    <dbReference type="NCBI Taxonomy" id="1623583"/>
    <lineage>
        <taxon>Eukaryota</taxon>
        <taxon>Fungi</taxon>
        <taxon>Dikarya</taxon>
        <taxon>Ascomycota</taxon>
        <taxon>Pezizomycotina</taxon>
        <taxon>Sordariomycetes</taxon>
        <taxon>Hypocreomycetidae</taxon>
        <taxon>Hypocreales</taxon>
        <taxon>Clavicipitaceae</taxon>
        <taxon>Claviceps</taxon>
    </lineage>
</organism>
<keyword evidence="1" id="KW-0732">Signal</keyword>